<dbReference type="HOGENOM" id="CLU_3392403_0_0_1"/>
<dbReference type="AlphaFoldDB" id="X0H2Q5"/>
<evidence type="ECO:0000313" key="1">
    <source>
        <dbReference type="EMBL" id="EXL70143.1"/>
    </source>
</evidence>
<gene>
    <name evidence="1" type="ORF">FOPG_13973</name>
</gene>
<reference evidence="1" key="2">
    <citation type="submission" date="2012-05" db="EMBL/GenBank/DDBJ databases">
        <title>The Genome Annotation of Fusarium oxysporum PHW808.</title>
        <authorList>
            <consortium name="The Broad Institute Genomics Platform"/>
            <person name="Ma L.-J."/>
            <person name="Corby-Kistler H."/>
            <person name="Broz K."/>
            <person name="Gale L.R."/>
            <person name="Jonkers W."/>
            <person name="O'Donnell K."/>
            <person name="Ploetz R."/>
            <person name="Steinberg C."/>
            <person name="Schwartz D.C."/>
            <person name="VanEtten H."/>
            <person name="Zhou S."/>
            <person name="Young S.K."/>
            <person name="Zeng Q."/>
            <person name="Gargeya S."/>
            <person name="Fitzgerald M."/>
            <person name="Abouelleil A."/>
            <person name="Alvarado L."/>
            <person name="Chapman S.B."/>
            <person name="Gainer-Dewar J."/>
            <person name="Goldberg J."/>
            <person name="Griggs A."/>
            <person name="Gujja S."/>
            <person name="Hansen M."/>
            <person name="Howarth C."/>
            <person name="Imamovic A."/>
            <person name="Ireland A."/>
            <person name="Larimer J."/>
            <person name="McCowan C."/>
            <person name="Murphy C."/>
            <person name="Pearson M."/>
            <person name="Poon T.W."/>
            <person name="Priest M."/>
            <person name="Roberts A."/>
            <person name="Saif S."/>
            <person name="Shea T."/>
            <person name="Sykes S."/>
            <person name="Wortman J."/>
            <person name="Nusbaum C."/>
            <person name="Birren B."/>
        </authorList>
    </citation>
    <scope>NUCLEOTIDE SEQUENCE</scope>
    <source>
        <strain evidence="1">54008</strain>
    </source>
</reference>
<organism evidence="1">
    <name type="scientific">Fusarium oxysporum f. sp. conglutinans race 2 54008</name>
    <dbReference type="NCBI Taxonomy" id="1089457"/>
    <lineage>
        <taxon>Eukaryota</taxon>
        <taxon>Fungi</taxon>
        <taxon>Dikarya</taxon>
        <taxon>Ascomycota</taxon>
        <taxon>Pezizomycotina</taxon>
        <taxon>Sordariomycetes</taxon>
        <taxon>Hypocreomycetidae</taxon>
        <taxon>Hypocreales</taxon>
        <taxon>Nectriaceae</taxon>
        <taxon>Fusarium</taxon>
        <taxon>Fusarium oxysporum species complex</taxon>
    </lineage>
</organism>
<name>X0H2Q5_FUSOX</name>
<sequence>MVARPRLGRATTWMSLSMICRNCLNTSMSKML</sequence>
<accession>X0H2Q5</accession>
<proteinExistence type="predicted"/>
<protein>
    <submittedName>
        <fullName evidence="1">Uncharacterized protein</fullName>
    </submittedName>
</protein>
<dbReference type="EMBL" id="JH658907">
    <property type="protein sequence ID" value="EXL70143.1"/>
    <property type="molecule type" value="Genomic_DNA"/>
</dbReference>
<reference evidence="1" key="1">
    <citation type="submission" date="2011-11" db="EMBL/GenBank/DDBJ databases">
        <title>The Genome Sequence of Fusarium oxysporum PHW808.</title>
        <authorList>
            <consortium name="The Broad Institute Genome Sequencing Platform"/>
            <person name="Ma L.-J."/>
            <person name="Gale L.R."/>
            <person name="Schwartz D.C."/>
            <person name="Zhou S."/>
            <person name="Corby-Kistler H."/>
            <person name="Young S.K."/>
            <person name="Zeng Q."/>
            <person name="Gargeya S."/>
            <person name="Fitzgerald M."/>
            <person name="Haas B."/>
            <person name="Abouelleil A."/>
            <person name="Alvarado L."/>
            <person name="Arachchi H.M."/>
            <person name="Berlin A."/>
            <person name="Brown A."/>
            <person name="Chapman S.B."/>
            <person name="Chen Z."/>
            <person name="Dunbar C."/>
            <person name="Freedman E."/>
            <person name="Gearin G."/>
            <person name="Goldberg J."/>
            <person name="Griggs A."/>
            <person name="Gujja S."/>
            <person name="Heiman D."/>
            <person name="Howarth C."/>
            <person name="Larson L."/>
            <person name="Lui A."/>
            <person name="MacDonald P.J.P."/>
            <person name="Montmayeur A."/>
            <person name="Murphy C."/>
            <person name="Neiman D."/>
            <person name="Pearson M."/>
            <person name="Priest M."/>
            <person name="Roberts A."/>
            <person name="Saif S."/>
            <person name="Shea T."/>
            <person name="Shenoy N."/>
            <person name="Sisk P."/>
            <person name="Stolte C."/>
            <person name="Sykes S."/>
            <person name="Wortman J."/>
            <person name="Nusbaum C."/>
            <person name="Birren B."/>
        </authorList>
    </citation>
    <scope>NUCLEOTIDE SEQUENCE [LARGE SCALE GENOMIC DNA]</scope>
    <source>
        <strain evidence="1">54008</strain>
    </source>
</reference>
<dbReference type="Proteomes" id="UP000030676">
    <property type="component" value="Unassembled WGS sequence"/>
</dbReference>